<protein>
    <submittedName>
        <fullName evidence="7">Metallothionein-4</fullName>
    </submittedName>
</protein>
<dbReference type="InterPro" id="IPR000966">
    <property type="entry name" value="Metalthion_5"/>
</dbReference>
<evidence type="ECO:0000313" key="6">
    <source>
        <dbReference type="Proteomes" id="UP001652620"/>
    </source>
</evidence>
<evidence type="ECO:0000256" key="2">
    <source>
        <dbReference type="ARBA" id="ARBA00022539"/>
    </source>
</evidence>
<dbReference type="GeneID" id="109579882"/>
<reference evidence="6" key="1">
    <citation type="submission" date="2025-05" db="UniProtKB">
        <authorList>
            <consortium name="RefSeq"/>
        </authorList>
    </citation>
    <scope>NUCLEOTIDE SEQUENCE [LARGE SCALE GENOMIC DNA]</scope>
</reference>
<organism evidence="6 7">
    <name type="scientific">Bactrocera dorsalis</name>
    <name type="common">Oriental fruit fly</name>
    <name type="synonym">Dacus dorsalis</name>
    <dbReference type="NCBI Taxonomy" id="27457"/>
    <lineage>
        <taxon>Eukaryota</taxon>
        <taxon>Metazoa</taxon>
        <taxon>Ecdysozoa</taxon>
        <taxon>Arthropoda</taxon>
        <taxon>Hexapoda</taxon>
        <taxon>Insecta</taxon>
        <taxon>Pterygota</taxon>
        <taxon>Neoptera</taxon>
        <taxon>Endopterygota</taxon>
        <taxon>Diptera</taxon>
        <taxon>Brachycera</taxon>
        <taxon>Muscomorpha</taxon>
        <taxon>Tephritoidea</taxon>
        <taxon>Tephritidae</taxon>
        <taxon>Bactrocera</taxon>
        <taxon>Bactrocera</taxon>
    </lineage>
</organism>
<gene>
    <name evidence="7" type="primary">LOC109579882</name>
</gene>
<keyword evidence="6" id="KW-1185">Reference proteome</keyword>
<evidence type="ECO:0000313" key="7">
    <source>
        <dbReference type="RefSeq" id="XP_049303176.1"/>
    </source>
</evidence>
<evidence type="ECO:0000256" key="4">
    <source>
        <dbReference type="ARBA" id="ARBA00022833"/>
    </source>
</evidence>
<accession>A0ABM3J1R6</accession>
<dbReference type="Proteomes" id="UP001652620">
    <property type="component" value="Chromosome 2"/>
</dbReference>
<keyword evidence="2" id="KW-0104">Cadmium</keyword>
<reference evidence="7" key="2">
    <citation type="submission" date="2025-08" db="UniProtKB">
        <authorList>
            <consortium name="RefSeq"/>
        </authorList>
    </citation>
    <scope>IDENTIFICATION</scope>
    <source>
        <tissue evidence="7">Adult</tissue>
    </source>
</reference>
<dbReference type="PRINTS" id="PR00872">
    <property type="entry name" value="MTDIPTERA"/>
</dbReference>
<sequence>MGCPACCKDCKCTAAKCGDGCPCDQQCKCNCKSGAKDNCCKN</sequence>
<evidence type="ECO:0000256" key="1">
    <source>
        <dbReference type="ARBA" id="ARBA00009641"/>
    </source>
</evidence>
<name>A0ABM3J1R6_BACDO</name>
<evidence type="ECO:0000256" key="3">
    <source>
        <dbReference type="ARBA" id="ARBA00022723"/>
    </source>
</evidence>
<evidence type="ECO:0000256" key="5">
    <source>
        <dbReference type="ARBA" id="ARBA00023008"/>
    </source>
</evidence>
<keyword evidence="3" id="KW-0479">Metal-binding</keyword>
<keyword evidence="4" id="KW-0862">Zinc</keyword>
<proteinExistence type="inferred from homology"/>
<keyword evidence="5" id="KW-0186">Copper</keyword>
<dbReference type="RefSeq" id="XP_049303176.1">
    <property type="nucleotide sequence ID" value="XM_049447219.1"/>
</dbReference>
<dbReference type="Pfam" id="PF02067">
    <property type="entry name" value="Metallothio_5"/>
    <property type="match status" value="1"/>
</dbReference>
<comment type="similarity">
    <text evidence="1">Belongs to the metallothionein superfamily. Type 5 family.</text>
</comment>